<proteinExistence type="predicted"/>
<reference evidence="3" key="3">
    <citation type="submission" date="2018-08" db="UniProtKB">
        <authorList>
            <consortium name="EnsemblPlants"/>
        </authorList>
    </citation>
    <scope>IDENTIFICATION</scope>
    <source>
        <strain evidence="3">cv. Bd21</strain>
    </source>
</reference>
<gene>
    <name evidence="2" type="ORF">BRADI_1g13185v3</name>
</gene>
<organism evidence="2">
    <name type="scientific">Brachypodium distachyon</name>
    <name type="common">Purple false brome</name>
    <name type="synonym">Trachynia distachya</name>
    <dbReference type="NCBI Taxonomy" id="15368"/>
    <lineage>
        <taxon>Eukaryota</taxon>
        <taxon>Viridiplantae</taxon>
        <taxon>Streptophyta</taxon>
        <taxon>Embryophyta</taxon>
        <taxon>Tracheophyta</taxon>
        <taxon>Spermatophyta</taxon>
        <taxon>Magnoliopsida</taxon>
        <taxon>Liliopsida</taxon>
        <taxon>Poales</taxon>
        <taxon>Poaceae</taxon>
        <taxon>BOP clade</taxon>
        <taxon>Pooideae</taxon>
        <taxon>Stipodae</taxon>
        <taxon>Brachypodieae</taxon>
        <taxon>Brachypodium</taxon>
    </lineage>
</organism>
<dbReference type="AlphaFoldDB" id="A0A2K2DJ99"/>
<reference evidence="2" key="2">
    <citation type="submission" date="2017-06" db="EMBL/GenBank/DDBJ databases">
        <title>WGS assembly of Brachypodium distachyon.</title>
        <authorList>
            <consortium name="The International Brachypodium Initiative"/>
            <person name="Lucas S."/>
            <person name="Harmon-Smith M."/>
            <person name="Lail K."/>
            <person name="Tice H."/>
            <person name="Grimwood J."/>
            <person name="Bruce D."/>
            <person name="Barry K."/>
            <person name="Shu S."/>
            <person name="Lindquist E."/>
            <person name="Wang M."/>
            <person name="Pitluck S."/>
            <person name="Vogel J.P."/>
            <person name="Garvin D.F."/>
            <person name="Mockler T.C."/>
            <person name="Schmutz J."/>
            <person name="Rokhsar D."/>
            <person name="Bevan M.W."/>
        </authorList>
    </citation>
    <scope>NUCLEOTIDE SEQUENCE</scope>
    <source>
        <strain evidence="2">Bd21</strain>
    </source>
</reference>
<dbReference type="Proteomes" id="UP000008810">
    <property type="component" value="Chromosome 1"/>
</dbReference>
<dbReference type="Gramene" id="PNT74348">
    <property type="protein sequence ID" value="PNT74348"/>
    <property type="gene ID" value="BRADI_1g13185v3"/>
</dbReference>
<dbReference type="EnsemblPlants" id="PNT74348">
    <property type="protein sequence ID" value="PNT74348"/>
    <property type="gene ID" value="BRADI_1g13185v3"/>
</dbReference>
<name>A0A2K2DJ99_BRADI</name>
<evidence type="ECO:0000256" key="1">
    <source>
        <dbReference type="SAM" id="MobiDB-lite"/>
    </source>
</evidence>
<evidence type="ECO:0000313" key="2">
    <source>
        <dbReference type="EMBL" id="PNT74348.1"/>
    </source>
</evidence>
<evidence type="ECO:0000313" key="3">
    <source>
        <dbReference type="EnsemblPlants" id="PNT74348"/>
    </source>
</evidence>
<sequence>MSGSLVACFLPAPVLFCDKPVGPSGDHTPLPLGSNGVLAHHVTAREPASATRSMTGTAEQRPAGRRPDRGGGEQGAAVRRPDYGGTE</sequence>
<keyword evidence="4" id="KW-1185">Reference proteome</keyword>
<dbReference type="InParanoid" id="A0A2K2DJ99"/>
<accession>A0A2K2DJ99</accession>
<feature type="region of interest" description="Disordered" evidence="1">
    <location>
        <begin position="20"/>
        <end position="87"/>
    </location>
</feature>
<evidence type="ECO:0000313" key="4">
    <source>
        <dbReference type="Proteomes" id="UP000008810"/>
    </source>
</evidence>
<protein>
    <submittedName>
        <fullName evidence="2 3">Uncharacterized protein</fullName>
    </submittedName>
</protein>
<reference evidence="2 3" key="1">
    <citation type="journal article" date="2010" name="Nature">
        <title>Genome sequencing and analysis of the model grass Brachypodium distachyon.</title>
        <authorList>
            <consortium name="International Brachypodium Initiative"/>
        </authorList>
    </citation>
    <scope>NUCLEOTIDE SEQUENCE [LARGE SCALE GENOMIC DNA]</scope>
    <source>
        <strain evidence="2 3">Bd21</strain>
    </source>
</reference>
<dbReference type="EMBL" id="CM000880">
    <property type="protein sequence ID" value="PNT74348.1"/>
    <property type="molecule type" value="Genomic_DNA"/>
</dbReference>